<name>A0A432MBA5_9GAMM</name>
<sequence>MRSRFAPLLLVPMLCLAPSQVKAAADAASVDTTWMTVLLNGRKIGHEEIRREQRGNTVTTTQTLVMSIERNQKVVPYINVSRSVETAAGEPVDFTMTSTMSATETKVEGSRLPDGRLELVNTVGGQTRRSIVTWPAGAVLVEGQRKAMQAAAAHPGTDYRLLTYNQASQQAIDLSVTVIGNERVQLVDHAETLSHQRETLQGPQSIQSVDLWLDAQGNIRKGEVTLLGKPMDMVACSEACAEAPTQNLNMLDSALVDSPRLITPEMLSDFLSYRVHVTNKAIIKPFINTDEQSVVDLGDGEWQINVYRGELDAQSPPTSADTQPNAWLQSDAPEIKQLASLAAGGAHNKSHIMGNLNAFVNRYLSARGLDIGYASALEVARDRRGDCAEYAVLLAALARAEGIPARVVVGMLYAKRYDNKQRVFVPHAWVVAWVHGRWQSFDPAVTHFDTGHIALDISDGNPWHFFNAANEFGSIQIDSIATFSEVFNATPASFSTGGVSVNGGGGAGRTR</sequence>
<evidence type="ECO:0000313" key="3">
    <source>
        <dbReference type="EMBL" id="RUL80021.1"/>
    </source>
</evidence>
<gene>
    <name evidence="3" type="ORF">EKH80_02205</name>
</gene>
<feature type="domain" description="Transglutaminase-like" evidence="2">
    <location>
        <begin position="379"/>
        <end position="445"/>
    </location>
</feature>
<comment type="caution">
    <text evidence="3">The sequence shown here is derived from an EMBL/GenBank/DDBJ whole genome shotgun (WGS) entry which is preliminary data.</text>
</comment>
<dbReference type="InterPro" id="IPR038765">
    <property type="entry name" value="Papain-like_cys_pep_sf"/>
</dbReference>
<dbReference type="InterPro" id="IPR002931">
    <property type="entry name" value="Transglutaminase-like"/>
</dbReference>
<dbReference type="Pfam" id="PF01841">
    <property type="entry name" value="Transglut_core"/>
    <property type="match status" value="1"/>
</dbReference>
<keyword evidence="4" id="KW-1185">Reference proteome</keyword>
<keyword evidence="1" id="KW-0732">Signal</keyword>
<dbReference type="OrthoDB" id="9804872at2"/>
<dbReference type="EMBL" id="RYYV01000001">
    <property type="protein sequence ID" value="RUL80021.1"/>
    <property type="molecule type" value="Genomic_DNA"/>
</dbReference>
<protein>
    <submittedName>
        <fullName evidence="3">Transglutaminase domain-containing protein</fullName>
    </submittedName>
</protein>
<dbReference type="PANTHER" id="PTHR33490">
    <property type="entry name" value="BLR5614 PROTEIN-RELATED"/>
    <property type="match status" value="1"/>
</dbReference>
<reference evidence="3 4" key="1">
    <citation type="submission" date="2018-12" db="EMBL/GenBank/DDBJ databases">
        <title>Dyella dinghuensis sp. nov. DHOA06 and Dyella choica sp. nov. 4M-K27, isolated from forest soil.</title>
        <authorList>
            <person name="Qiu L.-H."/>
            <person name="Gao Z.-H."/>
        </authorList>
    </citation>
    <scope>NUCLEOTIDE SEQUENCE [LARGE SCALE GENOMIC DNA]</scope>
    <source>
        <strain evidence="3 4">4M-K27</strain>
    </source>
</reference>
<organism evidence="3 4">
    <name type="scientific">Dyella choica</name>
    <dbReference type="NCBI Taxonomy" id="1927959"/>
    <lineage>
        <taxon>Bacteria</taxon>
        <taxon>Pseudomonadati</taxon>
        <taxon>Pseudomonadota</taxon>
        <taxon>Gammaproteobacteria</taxon>
        <taxon>Lysobacterales</taxon>
        <taxon>Rhodanobacteraceae</taxon>
        <taxon>Dyella</taxon>
    </lineage>
</organism>
<dbReference type="Proteomes" id="UP000274358">
    <property type="component" value="Unassembled WGS sequence"/>
</dbReference>
<feature type="chain" id="PRO_5019080199" evidence="1">
    <location>
        <begin position="24"/>
        <end position="511"/>
    </location>
</feature>
<dbReference type="AlphaFoldDB" id="A0A432MBA5"/>
<evidence type="ECO:0000313" key="4">
    <source>
        <dbReference type="Proteomes" id="UP000274358"/>
    </source>
</evidence>
<dbReference type="Gene3D" id="3.10.620.30">
    <property type="match status" value="1"/>
</dbReference>
<dbReference type="SUPFAM" id="SSF54001">
    <property type="entry name" value="Cysteine proteinases"/>
    <property type="match status" value="1"/>
</dbReference>
<accession>A0A432MBA5</accession>
<dbReference type="SMART" id="SM00460">
    <property type="entry name" value="TGc"/>
    <property type="match status" value="1"/>
</dbReference>
<evidence type="ECO:0000259" key="2">
    <source>
        <dbReference type="SMART" id="SM00460"/>
    </source>
</evidence>
<proteinExistence type="predicted"/>
<evidence type="ECO:0000256" key="1">
    <source>
        <dbReference type="SAM" id="SignalP"/>
    </source>
</evidence>
<feature type="signal peptide" evidence="1">
    <location>
        <begin position="1"/>
        <end position="23"/>
    </location>
</feature>
<dbReference type="RefSeq" id="WP_126683071.1">
    <property type="nucleotide sequence ID" value="NZ_RYYV01000001.1"/>
</dbReference>